<keyword evidence="6" id="KW-0325">Glycoprotein</keyword>
<dbReference type="CDD" id="cd00033">
    <property type="entry name" value="CCP"/>
    <property type="match status" value="8"/>
</dbReference>
<dbReference type="InterPro" id="IPR018097">
    <property type="entry name" value="EGF_Ca-bd_CS"/>
</dbReference>
<feature type="domain" description="Sushi" evidence="12">
    <location>
        <begin position="423"/>
        <end position="481"/>
    </location>
</feature>
<keyword evidence="3" id="KW-0732">Signal</keyword>
<dbReference type="Proteomes" id="UP001174909">
    <property type="component" value="Unassembled WGS sequence"/>
</dbReference>
<dbReference type="InterPro" id="IPR009030">
    <property type="entry name" value="Growth_fac_rcpt_cys_sf"/>
</dbReference>
<dbReference type="Pfam" id="PF00084">
    <property type="entry name" value="Sushi"/>
    <property type="match status" value="8"/>
</dbReference>
<feature type="domain" description="Sushi" evidence="12">
    <location>
        <begin position="307"/>
        <end position="364"/>
    </location>
</feature>
<dbReference type="Gene3D" id="2.10.25.10">
    <property type="entry name" value="Laminin"/>
    <property type="match status" value="5"/>
</dbReference>
<feature type="domain" description="EGF-like" evidence="11">
    <location>
        <begin position="648"/>
        <end position="686"/>
    </location>
</feature>
<evidence type="ECO:0000256" key="4">
    <source>
        <dbReference type="ARBA" id="ARBA00022737"/>
    </source>
</evidence>
<dbReference type="PROSITE" id="PS50026">
    <property type="entry name" value="EGF_3"/>
    <property type="match status" value="2"/>
</dbReference>
<dbReference type="FunFam" id="2.10.25.10:FF:000038">
    <property type="entry name" value="Fibrillin 2"/>
    <property type="match status" value="1"/>
</dbReference>
<dbReference type="InterPro" id="IPR024731">
    <property type="entry name" value="NELL2-like_EGF"/>
</dbReference>
<feature type="disulfide bond" evidence="8">
    <location>
        <begin position="335"/>
        <end position="362"/>
    </location>
</feature>
<keyword evidence="10" id="KW-0472">Membrane</keyword>
<evidence type="ECO:0000259" key="12">
    <source>
        <dbReference type="PROSITE" id="PS50923"/>
    </source>
</evidence>
<feature type="domain" description="Sushi" evidence="12">
    <location>
        <begin position="71"/>
        <end position="131"/>
    </location>
</feature>
<dbReference type="SUPFAM" id="SSF57535">
    <property type="entry name" value="Complement control module/SCR domain"/>
    <property type="match status" value="8"/>
</dbReference>
<dbReference type="InterPro" id="IPR001881">
    <property type="entry name" value="EGF-like_Ca-bd_dom"/>
</dbReference>
<dbReference type="InterPro" id="IPR000152">
    <property type="entry name" value="EGF-type_Asp/Asn_hydroxyl_site"/>
</dbReference>
<keyword evidence="14" id="KW-1185">Reference proteome</keyword>
<feature type="region of interest" description="Disordered" evidence="9">
    <location>
        <begin position="869"/>
        <end position="889"/>
    </location>
</feature>
<feature type="domain" description="Sushi" evidence="12">
    <location>
        <begin position="11"/>
        <end position="70"/>
    </location>
</feature>
<evidence type="ECO:0000256" key="1">
    <source>
        <dbReference type="ARBA" id="ARBA00022536"/>
    </source>
</evidence>
<reference evidence="13" key="1">
    <citation type="submission" date="2023-03" db="EMBL/GenBank/DDBJ databases">
        <authorList>
            <person name="Steffen K."/>
            <person name="Cardenas P."/>
        </authorList>
    </citation>
    <scope>NUCLEOTIDE SEQUENCE</scope>
</reference>
<keyword evidence="1 7" id="KW-0245">EGF-like domain</keyword>
<keyword evidence="10" id="KW-0812">Transmembrane</keyword>
<evidence type="ECO:0000256" key="8">
    <source>
        <dbReference type="PROSITE-ProRule" id="PRU00302"/>
    </source>
</evidence>
<feature type="disulfide bond" evidence="8">
    <location>
        <begin position="393"/>
        <end position="420"/>
    </location>
</feature>
<evidence type="ECO:0000259" key="11">
    <source>
        <dbReference type="PROSITE" id="PS50026"/>
    </source>
</evidence>
<evidence type="ECO:0000256" key="10">
    <source>
        <dbReference type="SAM" id="Phobius"/>
    </source>
</evidence>
<dbReference type="Pfam" id="PF12947">
    <property type="entry name" value="EGF_3"/>
    <property type="match status" value="1"/>
</dbReference>
<dbReference type="PANTHER" id="PTHR46393">
    <property type="entry name" value="SUSHI DOMAIN-CONTAINING PROTEIN"/>
    <property type="match status" value="1"/>
</dbReference>
<evidence type="ECO:0000256" key="6">
    <source>
        <dbReference type="ARBA" id="ARBA00023180"/>
    </source>
</evidence>
<dbReference type="InterPro" id="IPR000436">
    <property type="entry name" value="Sushi_SCR_CCP_dom"/>
</dbReference>
<dbReference type="InterPro" id="IPR035976">
    <property type="entry name" value="Sushi/SCR/CCP_sf"/>
</dbReference>
<feature type="disulfide bond" evidence="8">
    <location>
        <begin position="277"/>
        <end position="304"/>
    </location>
</feature>
<dbReference type="AlphaFoldDB" id="A0AA35S897"/>
<dbReference type="SUPFAM" id="SSF57196">
    <property type="entry name" value="EGF/Laminin"/>
    <property type="match status" value="2"/>
</dbReference>
<proteinExistence type="predicted"/>
<dbReference type="SUPFAM" id="SSF57184">
    <property type="entry name" value="Growth factor receptor domain"/>
    <property type="match status" value="1"/>
</dbReference>
<dbReference type="PROSITE" id="PS01186">
    <property type="entry name" value="EGF_2"/>
    <property type="match status" value="2"/>
</dbReference>
<feature type="transmembrane region" description="Helical" evidence="10">
    <location>
        <begin position="835"/>
        <end position="862"/>
    </location>
</feature>
<feature type="compositionally biased region" description="Polar residues" evidence="9">
    <location>
        <begin position="875"/>
        <end position="889"/>
    </location>
</feature>
<feature type="region of interest" description="Disordered" evidence="9">
    <location>
        <begin position="984"/>
        <end position="1003"/>
    </location>
</feature>
<evidence type="ECO:0000256" key="5">
    <source>
        <dbReference type="ARBA" id="ARBA00023157"/>
    </source>
</evidence>
<evidence type="ECO:0000256" key="3">
    <source>
        <dbReference type="ARBA" id="ARBA00022729"/>
    </source>
</evidence>
<evidence type="ECO:0000256" key="2">
    <source>
        <dbReference type="ARBA" id="ARBA00022659"/>
    </source>
</evidence>
<feature type="disulfide bond" evidence="8">
    <location>
        <begin position="41"/>
        <end position="68"/>
    </location>
</feature>
<evidence type="ECO:0000313" key="13">
    <source>
        <dbReference type="EMBL" id="CAI8024483.1"/>
    </source>
</evidence>
<dbReference type="PROSITE" id="PS00010">
    <property type="entry name" value="ASX_HYDROXYL"/>
    <property type="match status" value="2"/>
</dbReference>
<dbReference type="InterPro" id="IPR000742">
    <property type="entry name" value="EGF"/>
</dbReference>
<keyword evidence="5 8" id="KW-1015">Disulfide bond</keyword>
<dbReference type="PRINTS" id="PR00907">
    <property type="entry name" value="THRMBOMODULN"/>
</dbReference>
<feature type="domain" description="EGF-like" evidence="11">
    <location>
        <begin position="607"/>
        <end position="647"/>
    </location>
</feature>
<dbReference type="SMART" id="SM00181">
    <property type="entry name" value="EGF"/>
    <property type="match status" value="5"/>
</dbReference>
<feature type="domain" description="Sushi" evidence="12">
    <location>
        <begin position="132"/>
        <end position="190"/>
    </location>
</feature>
<evidence type="ECO:0000256" key="7">
    <source>
        <dbReference type="PROSITE-ProRule" id="PRU00076"/>
    </source>
</evidence>
<dbReference type="PROSITE" id="PS01187">
    <property type="entry name" value="EGF_CA"/>
    <property type="match status" value="1"/>
</dbReference>
<organism evidence="13 14">
    <name type="scientific">Geodia barretti</name>
    <name type="common">Barrett's horny sponge</name>
    <dbReference type="NCBI Taxonomy" id="519541"/>
    <lineage>
        <taxon>Eukaryota</taxon>
        <taxon>Metazoa</taxon>
        <taxon>Porifera</taxon>
        <taxon>Demospongiae</taxon>
        <taxon>Heteroscleromorpha</taxon>
        <taxon>Tetractinellida</taxon>
        <taxon>Astrophorina</taxon>
        <taxon>Geodiidae</taxon>
        <taxon>Geodia</taxon>
    </lineage>
</organism>
<sequence>MCKCTIPTAEIRCEVLEDPVNGRITFYSNQQFLDSVALIACNSGFTLIGADQRQCQESGQWTGQQPQCIEIACDSLISPSNGNVVVDGSGVGTVATYSCDTGYTLEGVSMRTCQNSADPTWSGSHLPATVIVMCQVLSNPVNGVVEFSPGVTYQSTAQFSCQEGYQLAGSSPLTCGDSGEWSGSPPLCESVDCGELMDPMNGNVQFARTTFGSVAVYDCAENYMLSEGNTRLCQADSLWSGFTPFCDLVDCGRPPFVFFSTSDTTATTVGTVITYTCFSQRRLVGDRQRTCLGSEQWSGDTPTCVEIVCENLMNPLNGQVSTTTLNHGGVATYECSVGYVIEGTATRMCEGNGTWSANAPICKIVTCPSLSPPSNGQVQLQSLQYQSDASYTCNEGYFQEGEPVRTCLASGLWSGEEPSCEPLDCGPLIPPLNGGVNTPSIALGSQATYYCDGPGYILRGDSSRQCSIDGRWSGSHPSCDNVNECEVMNGMCQQLCEDNDGSYDCLCEDGYVQSEVNPLLCKDVNECEVMNGMCQQLCEDNDGSYDCLCEDGYVQSEVNPLLCKDENECEDGANGGCAHTCQNLEGGFNCSCDGGYLLSDNGRDCINMNECELGLDNCHPNAMCSDVDGGFECFCNIGFEGDGTTCVNTDECAQSGNPCQENAECKDVEGGFVCQCLPGYEDVESTCFTQCSTNFQLVLGPVDSCLNWRFDSTTAKLSDITVATVSMLNSMCQCDVTLSHVSENEFTCFYNEAQEVIYRAKLQGVEANDCSNLTKHIREWMEASSSILIQGNRLGLNPRCDLEIETLDIQPACVIGETPPSPTTSSPNDGLPIQVIIGGAVAGAIIIILLLSLAVAVCCICCRNKAKDNRESEPNEYSNLSRPSRQSSLAVPYTVSSMTPTGGSGIFDYDIDTKTSTTFEPGNISRTPSVPLVTMTDIHRHSTHSSRSGSFSSIDPNELTYANMNDNNEPEKFDDPVYEHIKGGEKEDIAANPLYDGMKSTNL</sequence>
<accession>A0AA35S897</accession>
<keyword evidence="4" id="KW-0677">Repeat</keyword>
<dbReference type="EMBL" id="CASHTH010002080">
    <property type="protein sequence ID" value="CAI8024483.1"/>
    <property type="molecule type" value="Genomic_DNA"/>
</dbReference>
<dbReference type="PANTHER" id="PTHR46393:SF7">
    <property type="entry name" value="COMPLEMENT C2"/>
    <property type="match status" value="1"/>
</dbReference>
<dbReference type="PROSITE" id="PS50923">
    <property type="entry name" value="SUSHI"/>
    <property type="match status" value="8"/>
</dbReference>
<dbReference type="SMART" id="SM00179">
    <property type="entry name" value="EGF_CA"/>
    <property type="match status" value="5"/>
</dbReference>
<dbReference type="GO" id="GO:0005509">
    <property type="term" value="F:calcium ion binding"/>
    <property type="evidence" value="ECO:0007669"/>
    <property type="project" value="InterPro"/>
</dbReference>
<protein>
    <submittedName>
        <fullName evidence="13">CUB and sushi domain-containing protein 3</fullName>
    </submittedName>
</protein>
<dbReference type="Pfam" id="PF07645">
    <property type="entry name" value="EGF_CA"/>
    <property type="match status" value="4"/>
</dbReference>
<evidence type="ECO:0000313" key="14">
    <source>
        <dbReference type="Proteomes" id="UP001174909"/>
    </source>
</evidence>
<feature type="domain" description="Sushi" evidence="12">
    <location>
        <begin position="365"/>
        <end position="422"/>
    </location>
</feature>
<feature type="disulfide bond" evidence="8">
    <location>
        <begin position="161"/>
        <end position="188"/>
    </location>
</feature>
<comment type="caution">
    <text evidence="7">Lacks conserved residue(s) required for the propagation of feature annotation.</text>
</comment>
<name>A0AA35S897_GEOBA</name>
<feature type="disulfide bond" evidence="8">
    <location>
        <begin position="219"/>
        <end position="246"/>
    </location>
</feature>
<gene>
    <name evidence="13" type="ORF">GBAR_LOCUS14208</name>
</gene>
<feature type="domain" description="Sushi" evidence="12">
    <location>
        <begin position="249"/>
        <end position="306"/>
    </location>
</feature>
<keyword evidence="2 8" id="KW-0768">Sushi</keyword>
<evidence type="ECO:0000256" key="9">
    <source>
        <dbReference type="SAM" id="MobiDB-lite"/>
    </source>
</evidence>
<comment type="caution">
    <text evidence="13">The sequence shown here is derived from an EMBL/GenBank/DDBJ whole genome shotgun (WGS) entry which is preliminary data.</text>
</comment>
<dbReference type="InterPro" id="IPR049883">
    <property type="entry name" value="NOTCH1_EGF-like"/>
</dbReference>
<feature type="domain" description="Sushi" evidence="12">
    <location>
        <begin position="191"/>
        <end position="248"/>
    </location>
</feature>
<keyword evidence="10" id="KW-1133">Transmembrane helix</keyword>
<dbReference type="CDD" id="cd00054">
    <property type="entry name" value="EGF_CA"/>
    <property type="match status" value="3"/>
</dbReference>
<dbReference type="SMART" id="SM00032">
    <property type="entry name" value="CCP"/>
    <property type="match status" value="8"/>
</dbReference>
<dbReference type="Gene3D" id="2.10.70.10">
    <property type="entry name" value="Complement Module, domain 1"/>
    <property type="match status" value="8"/>
</dbReference>